<evidence type="ECO:0000256" key="5">
    <source>
        <dbReference type="ARBA" id="ARBA00023136"/>
    </source>
</evidence>
<keyword evidence="5 7" id="KW-0472">Membrane</keyword>
<feature type="transmembrane region" description="Helical" evidence="7">
    <location>
        <begin position="487"/>
        <end position="506"/>
    </location>
</feature>
<feature type="transmembrane region" description="Helical" evidence="7">
    <location>
        <begin position="527"/>
        <end position="549"/>
    </location>
</feature>
<protein>
    <recommendedName>
        <fullName evidence="8">Major facilitator superfamily (MFS) profile domain-containing protein</fullName>
    </recommendedName>
</protein>
<evidence type="ECO:0000256" key="4">
    <source>
        <dbReference type="ARBA" id="ARBA00022989"/>
    </source>
</evidence>
<feature type="compositionally biased region" description="Polar residues" evidence="6">
    <location>
        <begin position="676"/>
        <end position="689"/>
    </location>
</feature>
<evidence type="ECO:0000256" key="2">
    <source>
        <dbReference type="ARBA" id="ARBA00022448"/>
    </source>
</evidence>
<comment type="subcellular location">
    <subcellularLocation>
        <location evidence="1">Membrane</location>
        <topology evidence="1">Multi-pass membrane protein</topology>
    </subcellularLocation>
</comment>
<feature type="compositionally biased region" description="Basic and acidic residues" evidence="6">
    <location>
        <begin position="712"/>
        <end position="726"/>
    </location>
</feature>
<evidence type="ECO:0000313" key="10">
    <source>
        <dbReference type="Proteomes" id="UP001280581"/>
    </source>
</evidence>
<feature type="region of interest" description="Disordered" evidence="6">
    <location>
        <begin position="34"/>
        <end position="133"/>
    </location>
</feature>
<feature type="compositionally biased region" description="Low complexity" evidence="6">
    <location>
        <begin position="79"/>
        <end position="94"/>
    </location>
</feature>
<sequence length="726" mass="79747">MDEEDYRILSNEEDAEPTRFRSWVNAHGEFQRNVVSQREHGLDTTSDVPAASGNLPTAGADTTSRLHAEEVRETPPRRSTSVASSSSTSSSSTTDAPHLEAIRTYDGSSRHRRGTSSSNGVSGMLQRHPTERNPEALSRIETYRSQHAGTVGARPGGPSRLSRTLSRRKTEKPLSEMGAGKPYPPLLPDREEYVVEFMGVDDPLHAQNWPMKKKLGIAALMAYLSLAVAMGSSIFSPATSYVAREFGVINEVATLGTSLFVFGYAFGPLIWAPMSELYGRKLPILIASFGFSVFSVAVAAGKDLQTILICRFFAGLFGACPLSVVAAVYADMFNNTQRGLAIAAFSATVFMGPMLAPFIGGFIVTSHLGWRWTEYISSLMGWLAFVLLVFFLEETYPPQILVGKAAELRRKTLNWGIHAKQEEIEVDLKELIVRNVSRPLRILFTEPIVLLISIYMSFVYGILYAFLTAYSLVFEGKYHFTPGISGLTYFGLVVGVAIGFTAVVLMNKSYARKLVANNNIPVPEWRLPLAMAGAPIFAAGLFWFGWTGYSGRVHWTAPVLSGIFTGFGIWTIFLALLNYIIDAYLMFAASAVAGNTFMRSLVAGAFPLFSTYMFNNMGIQWASTLLGCVALLAVPMPFLFYIYGKKIRAKSKFSPAPDIAQDKRRDEESRLAADGESSNTVQGSETEPQVQEKDNESVTGSGKPKKTKKKGSQRDDQAVNKTTKEE</sequence>
<evidence type="ECO:0000256" key="1">
    <source>
        <dbReference type="ARBA" id="ARBA00004141"/>
    </source>
</evidence>
<evidence type="ECO:0000256" key="3">
    <source>
        <dbReference type="ARBA" id="ARBA00022692"/>
    </source>
</evidence>
<dbReference type="AlphaFoldDB" id="A0AAN6M5A0"/>
<evidence type="ECO:0000256" key="6">
    <source>
        <dbReference type="SAM" id="MobiDB-lite"/>
    </source>
</evidence>
<dbReference type="FunFam" id="1.20.1250.20:FF:000011">
    <property type="entry name" value="MFS multidrug transporter, putative"/>
    <property type="match status" value="1"/>
</dbReference>
<gene>
    <name evidence="9" type="ORF">GRF29_19g1480584</name>
</gene>
<dbReference type="SUPFAM" id="SSF103473">
    <property type="entry name" value="MFS general substrate transporter"/>
    <property type="match status" value="1"/>
</dbReference>
<dbReference type="PANTHER" id="PTHR23502:SF31">
    <property type="entry name" value="POLYAMINE TRANSPORTER 1"/>
    <property type="match status" value="1"/>
</dbReference>
<dbReference type="PROSITE" id="PS50850">
    <property type="entry name" value="MFS"/>
    <property type="match status" value="1"/>
</dbReference>
<feature type="transmembrane region" description="Helical" evidence="7">
    <location>
        <begin position="282"/>
        <end position="300"/>
    </location>
</feature>
<feature type="transmembrane region" description="Helical" evidence="7">
    <location>
        <begin position="248"/>
        <end position="270"/>
    </location>
</feature>
<feature type="transmembrane region" description="Helical" evidence="7">
    <location>
        <begin position="448"/>
        <end position="467"/>
    </location>
</feature>
<dbReference type="EMBL" id="WVTA01000003">
    <property type="protein sequence ID" value="KAK3214859.1"/>
    <property type="molecule type" value="Genomic_DNA"/>
</dbReference>
<comment type="caution">
    <text evidence="9">The sequence shown here is derived from an EMBL/GenBank/DDBJ whole genome shotgun (WGS) entry which is preliminary data.</text>
</comment>
<feature type="transmembrane region" description="Helical" evidence="7">
    <location>
        <begin position="621"/>
        <end position="643"/>
    </location>
</feature>
<dbReference type="CDD" id="cd17323">
    <property type="entry name" value="MFS_Tpo1_MDR_like"/>
    <property type="match status" value="1"/>
</dbReference>
<dbReference type="PANTHER" id="PTHR23502">
    <property type="entry name" value="MAJOR FACILITATOR SUPERFAMILY"/>
    <property type="match status" value="1"/>
</dbReference>
<accession>A0AAN6M5A0</accession>
<dbReference type="InterPro" id="IPR020846">
    <property type="entry name" value="MFS_dom"/>
</dbReference>
<evidence type="ECO:0000256" key="7">
    <source>
        <dbReference type="SAM" id="Phobius"/>
    </source>
</evidence>
<dbReference type="Pfam" id="PF07690">
    <property type="entry name" value="MFS_1"/>
    <property type="match status" value="1"/>
</dbReference>
<dbReference type="InterPro" id="IPR011701">
    <property type="entry name" value="MFS"/>
</dbReference>
<feature type="transmembrane region" description="Helical" evidence="7">
    <location>
        <begin position="342"/>
        <end position="363"/>
    </location>
</feature>
<dbReference type="InterPro" id="IPR036259">
    <property type="entry name" value="MFS_trans_sf"/>
</dbReference>
<feature type="transmembrane region" description="Helical" evidence="7">
    <location>
        <begin position="555"/>
        <end position="577"/>
    </location>
</feature>
<keyword evidence="4 7" id="KW-1133">Transmembrane helix</keyword>
<keyword evidence="2" id="KW-0813">Transport</keyword>
<dbReference type="Gene3D" id="1.20.1250.20">
    <property type="entry name" value="MFS general substrate transporter like domains"/>
    <property type="match status" value="1"/>
</dbReference>
<evidence type="ECO:0000313" key="9">
    <source>
        <dbReference type="EMBL" id="KAK3214859.1"/>
    </source>
</evidence>
<feature type="region of interest" description="Disordered" evidence="6">
    <location>
        <begin position="658"/>
        <end position="726"/>
    </location>
</feature>
<keyword evidence="10" id="KW-1185">Reference proteome</keyword>
<feature type="compositionally biased region" description="Basic and acidic residues" evidence="6">
    <location>
        <begin position="64"/>
        <end position="76"/>
    </location>
</feature>
<dbReference type="Proteomes" id="UP001280581">
    <property type="component" value="Unassembled WGS sequence"/>
</dbReference>
<feature type="transmembrane region" description="Helical" evidence="7">
    <location>
        <begin position="215"/>
        <end position="236"/>
    </location>
</feature>
<dbReference type="GO" id="GO:0022857">
    <property type="term" value="F:transmembrane transporter activity"/>
    <property type="evidence" value="ECO:0007669"/>
    <property type="project" value="InterPro"/>
</dbReference>
<feature type="domain" description="Major facilitator superfamily (MFS) profile" evidence="8">
    <location>
        <begin position="217"/>
        <end position="645"/>
    </location>
</feature>
<name>A0AAN6M5A0_9PLEO</name>
<keyword evidence="3 7" id="KW-0812">Transmembrane</keyword>
<reference evidence="9 10" key="1">
    <citation type="submission" date="2021-02" db="EMBL/GenBank/DDBJ databases">
        <title>Genome assembly of Pseudopithomyces chartarum.</title>
        <authorList>
            <person name="Jauregui R."/>
            <person name="Singh J."/>
            <person name="Voisey C."/>
        </authorList>
    </citation>
    <scope>NUCLEOTIDE SEQUENCE [LARGE SCALE GENOMIC DNA]</scope>
    <source>
        <strain evidence="9 10">AGR01</strain>
    </source>
</reference>
<proteinExistence type="predicted"/>
<feature type="region of interest" description="Disordered" evidence="6">
    <location>
        <begin position="146"/>
        <end position="182"/>
    </location>
</feature>
<feature type="transmembrane region" description="Helical" evidence="7">
    <location>
        <begin position="584"/>
        <end position="609"/>
    </location>
</feature>
<dbReference type="GO" id="GO:0005886">
    <property type="term" value="C:plasma membrane"/>
    <property type="evidence" value="ECO:0007669"/>
    <property type="project" value="TreeGrafter"/>
</dbReference>
<organism evidence="9 10">
    <name type="scientific">Pseudopithomyces chartarum</name>
    <dbReference type="NCBI Taxonomy" id="1892770"/>
    <lineage>
        <taxon>Eukaryota</taxon>
        <taxon>Fungi</taxon>
        <taxon>Dikarya</taxon>
        <taxon>Ascomycota</taxon>
        <taxon>Pezizomycotina</taxon>
        <taxon>Dothideomycetes</taxon>
        <taxon>Pleosporomycetidae</taxon>
        <taxon>Pleosporales</taxon>
        <taxon>Massarineae</taxon>
        <taxon>Didymosphaeriaceae</taxon>
        <taxon>Pseudopithomyces</taxon>
    </lineage>
</organism>
<feature type="transmembrane region" description="Helical" evidence="7">
    <location>
        <begin position="306"/>
        <end position="330"/>
    </location>
</feature>
<feature type="compositionally biased region" description="Basic and acidic residues" evidence="6">
    <location>
        <begin position="660"/>
        <end position="673"/>
    </location>
</feature>
<evidence type="ECO:0000259" key="8">
    <source>
        <dbReference type="PROSITE" id="PS50850"/>
    </source>
</evidence>
<feature type="transmembrane region" description="Helical" evidence="7">
    <location>
        <begin position="375"/>
        <end position="392"/>
    </location>
</feature>